<dbReference type="Gramene" id="TuG1812G0700002181.01.T01">
    <property type="protein sequence ID" value="TuG1812G0700002181.01.T01"/>
    <property type="gene ID" value="TuG1812G0700002181.01"/>
</dbReference>
<proteinExistence type="predicted"/>
<reference evidence="1" key="2">
    <citation type="submission" date="2018-03" db="EMBL/GenBank/DDBJ databases">
        <title>The Triticum urartu genome reveals the dynamic nature of wheat genome evolution.</title>
        <authorList>
            <person name="Ling H."/>
            <person name="Ma B."/>
            <person name="Shi X."/>
            <person name="Liu H."/>
            <person name="Dong L."/>
            <person name="Sun H."/>
            <person name="Cao Y."/>
            <person name="Gao Q."/>
            <person name="Zheng S."/>
            <person name="Li Y."/>
            <person name="Yu Y."/>
            <person name="Du H."/>
            <person name="Qi M."/>
            <person name="Li Y."/>
            <person name="Yu H."/>
            <person name="Cui Y."/>
            <person name="Wang N."/>
            <person name="Chen C."/>
            <person name="Wu H."/>
            <person name="Zhao Y."/>
            <person name="Zhang J."/>
            <person name="Li Y."/>
            <person name="Zhou W."/>
            <person name="Zhang B."/>
            <person name="Hu W."/>
            <person name="Eijk M."/>
            <person name="Tang J."/>
            <person name="Witsenboer H."/>
            <person name="Zhao S."/>
            <person name="Li Z."/>
            <person name="Zhang A."/>
            <person name="Wang D."/>
            <person name="Liang C."/>
        </authorList>
    </citation>
    <scope>NUCLEOTIDE SEQUENCE [LARGE SCALE GENOMIC DNA]</scope>
    <source>
        <strain evidence="1">cv. G1812</strain>
    </source>
</reference>
<evidence type="ECO:0000313" key="1">
    <source>
        <dbReference type="EnsemblPlants" id="TuG1812G0700002181.01.T01"/>
    </source>
</evidence>
<name>A0A8R7V106_TRIUA</name>
<reference evidence="1" key="3">
    <citation type="submission" date="2022-06" db="UniProtKB">
        <authorList>
            <consortium name="EnsemblPlants"/>
        </authorList>
    </citation>
    <scope>IDENTIFICATION</scope>
</reference>
<dbReference type="EnsemblPlants" id="TuG1812G0700002181.01.T01">
    <property type="protein sequence ID" value="TuG1812G0700002181.01.T01"/>
    <property type="gene ID" value="TuG1812G0700002181.01"/>
</dbReference>
<protein>
    <submittedName>
        <fullName evidence="1">Uncharacterized protein</fullName>
    </submittedName>
</protein>
<dbReference type="Proteomes" id="UP000015106">
    <property type="component" value="Chromosome 7"/>
</dbReference>
<dbReference type="AlphaFoldDB" id="A0A8R7V106"/>
<reference evidence="2" key="1">
    <citation type="journal article" date="2013" name="Nature">
        <title>Draft genome of the wheat A-genome progenitor Triticum urartu.</title>
        <authorList>
            <person name="Ling H.Q."/>
            <person name="Zhao S."/>
            <person name="Liu D."/>
            <person name="Wang J."/>
            <person name="Sun H."/>
            <person name="Zhang C."/>
            <person name="Fan H."/>
            <person name="Li D."/>
            <person name="Dong L."/>
            <person name="Tao Y."/>
            <person name="Gao C."/>
            <person name="Wu H."/>
            <person name="Li Y."/>
            <person name="Cui Y."/>
            <person name="Guo X."/>
            <person name="Zheng S."/>
            <person name="Wang B."/>
            <person name="Yu K."/>
            <person name="Liang Q."/>
            <person name="Yang W."/>
            <person name="Lou X."/>
            <person name="Chen J."/>
            <person name="Feng M."/>
            <person name="Jian J."/>
            <person name="Zhang X."/>
            <person name="Luo G."/>
            <person name="Jiang Y."/>
            <person name="Liu J."/>
            <person name="Wang Z."/>
            <person name="Sha Y."/>
            <person name="Zhang B."/>
            <person name="Wu H."/>
            <person name="Tang D."/>
            <person name="Shen Q."/>
            <person name="Xue P."/>
            <person name="Zou S."/>
            <person name="Wang X."/>
            <person name="Liu X."/>
            <person name="Wang F."/>
            <person name="Yang Y."/>
            <person name="An X."/>
            <person name="Dong Z."/>
            <person name="Zhang K."/>
            <person name="Zhang X."/>
            <person name="Luo M.C."/>
            <person name="Dvorak J."/>
            <person name="Tong Y."/>
            <person name="Wang J."/>
            <person name="Yang H."/>
            <person name="Li Z."/>
            <person name="Wang D."/>
            <person name="Zhang A."/>
            <person name="Wang J."/>
        </authorList>
    </citation>
    <scope>NUCLEOTIDE SEQUENCE</scope>
    <source>
        <strain evidence="2">cv. G1812</strain>
    </source>
</reference>
<evidence type="ECO:0000313" key="2">
    <source>
        <dbReference type="Proteomes" id="UP000015106"/>
    </source>
</evidence>
<keyword evidence="2" id="KW-1185">Reference proteome</keyword>
<sequence>MTGMNQGNKIQVYDLRFVVEKSCENLQLLCFIATHGQLSFLFGNHRETNIVAIKSGVHGKVLTIFYQKQFATH</sequence>
<accession>A0A8R7V106</accession>
<organism evidence="1 2">
    <name type="scientific">Triticum urartu</name>
    <name type="common">Red wild einkorn</name>
    <name type="synonym">Crithodium urartu</name>
    <dbReference type="NCBI Taxonomy" id="4572"/>
    <lineage>
        <taxon>Eukaryota</taxon>
        <taxon>Viridiplantae</taxon>
        <taxon>Streptophyta</taxon>
        <taxon>Embryophyta</taxon>
        <taxon>Tracheophyta</taxon>
        <taxon>Spermatophyta</taxon>
        <taxon>Magnoliopsida</taxon>
        <taxon>Liliopsida</taxon>
        <taxon>Poales</taxon>
        <taxon>Poaceae</taxon>
        <taxon>BOP clade</taxon>
        <taxon>Pooideae</taxon>
        <taxon>Triticodae</taxon>
        <taxon>Triticeae</taxon>
        <taxon>Triticinae</taxon>
        <taxon>Triticum</taxon>
    </lineage>
</organism>